<evidence type="ECO:0000313" key="1">
    <source>
        <dbReference type="EMBL" id="KAK4813956.1"/>
    </source>
</evidence>
<gene>
    <name evidence="1" type="ORF">QYF61_003467</name>
</gene>
<reference evidence="1 2" key="1">
    <citation type="journal article" date="2023" name="J. Hered.">
        <title>Chromosome-level genome of the wood stork (Mycteria americana) provides insight into avian chromosome evolution.</title>
        <authorList>
            <person name="Flamio R. Jr."/>
            <person name="Ramstad K.M."/>
        </authorList>
    </citation>
    <scope>NUCLEOTIDE SEQUENCE [LARGE SCALE GENOMIC DNA]</scope>
    <source>
        <strain evidence="1">JAX WOST 10</strain>
    </source>
</reference>
<keyword evidence="2" id="KW-1185">Reference proteome</keyword>
<organism evidence="1 2">
    <name type="scientific">Mycteria americana</name>
    <name type="common">Wood stork</name>
    <dbReference type="NCBI Taxonomy" id="33587"/>
    <lineage>
        <taxon>Eukaryota</taxon>
        <taxon>Metazoa</taxon>
        <taxon>Chordata</taxon>
        <taxon>Craniata</taxon>
        <taxon>Vertebrata</taxon>
        <taxon>Euteleostomi</taxon>
        <taxon>Archelosauria</taxon>
        <taxon>Archosauria</taxon>
        <taxon>Dinosauria</taxon>
        <taxon>Saurischia</taxon>
        <taxon>Theropoda</taxon>
        <taxon>Coelurosauria</taxon>
        <taxon>Aves</taxon>
        <taxon>Neognathae</taxon>
        <taxon>Neoaves</taxon>
        <taxon>Aequornithes</taxon>
        <taxon>Ciconiiformes</taxon>
        <taxon>Ciconiidae</taxon>
        <taxon>Mycteria</taxon>
    </lineage>
</organism>
<proteinExistence type="predicted"/>
<comment type="caution">
    <text evidence="1">The sequence shown here is derived from an EMBL/GenBank/DDBJ whole genome shotgun (WGS) entry which is preliminary data.</text>
</comment>
<name>A0AAN7MXV6_MYCAM</name>
<sequence>MGERIRRVKRSLPHACFSAWGLQPSGALSLLSGDGDRLCHREAQAAARNCPVAHLKGACPVSQGSLRHLLLHDGDTLVGSMVKNQRPAGRSEARLGHSELAECQTSDHVLPYGAACFPPEKALCTIIIVCNKRCRSWEGAQPGQLTPTGPRAMPCHMASCLAYELGELAGGQRLLLGDGLGISRCVSPPWSEVLCIQVLLHLNLQKRSGGPEVMERRIPDMQVVNIHLFLSSEMKHACPQQLAPGPSLTGNGAGKPNGINTRNIASTLAVLWFYDPARGHSQLQAEEILFGQMDFLLAPNSKQNTAGVLESVSFNIFIRDLDNETEYTVSIFLVGVKLGERLTQQIAEFQSRGTFKLEEWPTEAS</sequence>
<dbReference type="AlphaFoldDB" id="A0AAN7MXV6"/>
<dbReference type="Proteomes" id="UP001333110">
    <property type="component" value="Unassembled WGS sequence"/>
</dbReference>
<accession>A0AAN7MXV6</accession>
<dbReference type="EMBL" id="JAUNZN010000011">
    <property type="protein sequence ID" value="KAK4813956.1"/>
    <property type="molecule type" value="Genomic_DNA"/>
</dbReference>
<evidence type="ECO:0000313" key="2">
    <source>
        <dbReference type="Proteomes" id="UP001333110"/>
    </source>
</evidence>
<protein>
    <submittedName>
        <fullName evidence="1">Uncharacterized protein</fullName>
    </submittedName>
</protein>